<reference evidence="1" key="3">
    <citation type="submission" date="2022-06" db="EMBL/GenBank/DDBJ databases">
        <title>Resources to Facilitate Use of the Altered Schaedler Flora (ASF) Mouse Model to Study Microbiome Function.</title>
        <authorList>
            <person name="Proctor A."/>
            <person name="Parvinroo S."/>
            <person name="Richie T."/>
            <person name="Jia X."/>
            <person name="Lee S.T.M."/>
            <person name="Karp P.D."/>
            <person name="Paley S."/>
            <person name="Kostic A.D."/>
            <person name="Pierre J.F."/>
            <person name="Wannemuehler M.J."/>
            <person name="Phillips G.J."/>
        </authorList>
    </citation>
    <scope>NUCLEOTIDE SEQUENCE</scope>
    <source>
        <strain evidence="1">ASF457</strain>
    </source>
</reference>
<reference evidence="1" key="2">
    <citation type="submission" date="2022-05" db="EMBL/GenBank/DDBJ databases">
        <authorList>
            <person name="Proctor A.L."/>
            <person name="Phillips G.J."/>
            <person name="Wannemuehler M.J."/>
        </authorList>
    </citation>
    <scope>NUCLEOTIDE SEQUENCE</scope>
    <source>
        <strain evidence="1">ASF457</strain>
    </source>
</reference>
<dbReference type="PANTHER" id="PTHR30163:SF9">
    <property type="entry name" value="MEMBRANE-BOUND LYTIC MUREIN TRANSGLYCOSYLASE B"/>
    <property type="match status" value="1"/>
</dbReference>
<dbReference type="InterPro" id="IPR011757">
    <property type="entry name" value="Lytic_transglycosylase_MltB"/>
</dbReference>
<evidence type="ECO:0000313" key="2">
    <source>
        <dbReference type="Proteomes" id="UP000017429"/>
    </source>
</evidence>
<reference evidence="1" key="1">
    <citation type="journal article" date="2014" name="Genome Announc.">
        <title>Draft genome sequences of the altered schaedler flora, a defined bacterial community from gnotobiotic mice.</title>
        <authorList>
            <person name="Wannemuehler M.J."/>
            <person name="Overstreet A.M."/>
            <person name="Ward D.V."/>
            <person name="Phillips G.J."/>
        </authorList>
    </citation>
    <scope>NUCLEOTIDE SEQUENCE</scope>
    <source>
        <strain evidence="1">ASF457</strain>
    </source>
</reference>
<protein>
    <submittedName>
        <fullName evidence="1">Membrane-bound lytic murein transglycosylase B</fullName>
        <ecNumber evidence="1">4.2.2.-</ecNumber>
    </submittedName>
</protein>
<dbReference type="InterPro" id="IPR043426">
    <property type="entry name" value="MltB-like"/>
</dbReference>
<dbReference type="EC" id="4.2.2.-" evidence="1"/>
<dbReference type="PANTHER" id="PTHR30163">
    <property type="entry name" value="MEMBRANE-BOUND LYTIC MUREIN TRANSGLYCOSYLASE B"/>
    <property type="match status" value="1"/>
</dbReference>
<sequence>MKKLTFLIILLYLSIFGNSYAELTAGKFINNPDVDVFVNKMNNQHGFSKDYLYGVFDKTMHSGFTPKYMNSPAESVNTWAVYRKKMVNNIRVDLGVRYFKEHKTELLKAQKHYGVPAYIIAGIIGMETNYGYSPMKFRAVDSIATLAFYYPRRAEYFQRELEALFLFARKTDTDIFDIKSSYAGAIGIPQFMPSNVLTYAVSGTGNKHIDIINNHLDALYSVANFLKKKGWKTGEPVSMKVHVKGKKFHKYVTESPCNGYKVTVKTLKNAGVSFPFNISNDTKAILFTVQAENGKEYHAAFNNFCAVYRYNPSIHYVLGVNYLGNTVGSRAGAKLYSH</sequence>
<dbReference type="EMBL" id="CP097562">
    <property type="protein sequence ID" value="USF23725.1"/>
    <property type="molecule type" value="Genomic_DNA"/>
</dbReference>
<evidence type="ECO:0000313" key="1">
    <source>
        <dbReference type="EMBL" id="USF23725.1"/>
    </source>
</evidence>
<name>V2Q2J7_9BACT</name>
<dbReference type="Gene3D" id="1.10.8.350">
    <property type="entry name" value="Bacterial muramidase"/>
    <property type="match status" value="1"/>
</dbReference>
<dbReference type="GO" id="GO:0008933">
    <property type="term" value="F:peptidoglycan lytic transglycosylase activity"/>
    <property type="evidence" value="ECO:0007669"/>
    <property type="project" value="TreeGrafter"/>
</dbReference>
<organism evidence="1 2">
    <name type="scientific">Mucispirillum schaedleri ASF457</name>
    <dbReference type="NCBI Taxonomy" id="1379858"/>
    <lineage>
        <taxon>Bacteria</taxon>
        <taxon>Pseudomonadati</taxon>
        <taxon>Deferribacterota</taxon>
        <taxon>Deferribacteres</taxon>
        <taxon>Deferribacterales</taxon>
        <taxon>Mucispirillaceae</taxon>
        <taxon>Mucispirillum</taxon>
    </lineage>
</organism>
<dbReference type="NCBIfam" id="TIGR02282">
    <property type="entry name" value="MltB"/>
    <property type="match status" value="1"/>
</dbReference>
<dbReference type="Pfam" id="PF13406">
    <property type="entry name" value="SLT_2"/>
    <property type="match status" value="1"/>
</dbReference>
<proteinExistence type="predicted"/>
<gene>
    <name evidence="1" type="primary">mltB</name>
    <name evidence="1" type="ORF">N508_000792</name>
</gene>
<dbReference type="eggNOG" id="COG2951">
    <property type="taxonomic scope" value="Bacteria"/>
</dbReference>
<dbReference type="InterPro" id="IPR023346">
    <property type="entry name" value="Lysozyme-like_dom_sf"/>
</dbReference>
<keyword evidence="2" id="KW-1185">Reference proteome</keyword>
<dbReference type="Proteomes" id="UP000017429">
    <property type="component" value="Chromosome"/>
</dbReference>
<dbReference type="Gene3D" id="1.10.530.10">
    <property type="match status" value="1"/>
</dbReference>
<dbReference type="InterPro" id="IPR031304">
    <property type="entry name" value="SLT_2"/>
</dbReference>
<keyword evidence="1" id="KW-0456">Lyase</keyword>
<dbReference type="GO" id="GO:0009253">
    <property type="term" value="P:peptidoglycan catabolic process"/>
    <property type="evidence" value="ECO:0007669"/>
    <property type="project" value="TreeGrafter"/>
</dbReference>
<dbReference type="KEGG" id="msch:N508_000792"/>
<accession>V2Q2J7</accession>
<dbReference type="AlphaFoldDB" id="V2Q2J7"/>
<dbReference type="OrthoDB" id="9808544at2"/>
<dbReference type="SUPFAM" id="SSF53955">
    <property type="entry name" value="Lysozyme-like"/>
    <property type="match status" value="1"/>
</dbReference>